<accession>A0A392SWC5</accession>
<proteinExistence type="predicted"/>
<evidence type="ECO:0000313" key="1">
    <source>
        <dbReference type="EMBL" id="MCI52727.1"/>
    </source>
</evidence>
<sequence length="75" mass="8882">MDLIEEVGPTKTVWDMRDCYEKLLKEFLVNISEDYDDLLSKEFMKVFDRGRCVEFSPVVINKFLSRSEEPEAEVE</sequence>
<evidence type="ECO:0000313" key="2">
    <source>
        <dbReference type="Proteomes" id="UP000265520"/>
    </source>
</evidence>
<name>A0A392SWC5_9FABA</name>
<organism evidence="1 2">
    <name type="scientific">Trifolium medium</name>
    <dbReference type="NCBI Taxonomy" id="97028"/>
    <lineage>
        <taxon>Eukaryota</taxon>
        <taxon>Viridiplantae</taxon>
        <taxon>Streptophyta</taxon>
        <taxon>Embryophyta</taxon>
        <taxon>Tracheophyta</taxon>
        <taxon>Spermatophyta</taxon>
        <taxon>Magnoliopsida</taxon>
        <taxon>eudicotyledons</taxon>
        <taxon>Gunneridae</taxon>
        <taxon>Pentapetalae</taxon>
        <taxon>rosids</taxon>
        <taxon>fabids</taxon>
        <taxon>Fabales</taxon>
        <taxon>Fabaceae</taxon>
        <taxon>Papilionoideae</taxon>
        <taxon>50 kb inversion clade</taxon>
        <taxon>NPAAA clade</taxon>
        <taxon>Hologalegina</taxon>
        <taxon>IRL clade</taxon>
        <taxon>Trifolieae</taxon>
        <taxon>Trifolium</taxon>
    </lineage>
</organism>
<protein>
    <submittedName>
        <fullName evidence="1">Envelope-like protein</fullName>
    </submittedName>
</protein>
<keyword evidence="2" id="KW-1185">Reference proteome</keyword>
<dbReference type="EMBL" id="LXQA010451866">
    <property type="protein sequence ID" value="MCI52727.1"/>
    <property type="molecule type" value="Genomic_DNA"/>
</dbReference>
<comment type="caution">
    <text evidence="1">The sequence shown here is derived from an EMBL/GenBank/DDBJ whole genome shotgun (WGS) entry which is preliminary data.</text>
</comment>
<feature type="non-terminal residue" evidence="1">
    <location>
        <position position="75"/>
    </location>
</feature>
<dbReference type="AlphaFoldDB" id="A0A392SWC5"/>
<reference evidence="1 2" key="1">
    <citation type="journal article" date="2018" name="Front. Plant Sci.">
        <title>Red Clover (Trifolium pratense) and Zigzag Clover (T. medium) - A Picture of Genomic Similarities and Differences.</title>
        <authorList>
            <person name="Dluhosova J."/>
            <person name="Istvanek J."/>
            <person name="Nedelnik J."/>
            <person name="Repkova J."/>
        </authorList>
    </citation>
    <scope>NUCLEOTIDE SEQUENCE [LARGE SCALE GENOMIC DNA]</scope>
    <source>
        <strain evidence="2">cv. 10/8</strain>
        <tissue evidence="1">Leaf</tissue>
    </source>
</reference>
<dbReference type="Proteomes" id="UP000265520">
    <property type="component" value="Unassembled WGS sequence"/>
</dbReference>